<dbReference type="CDD" id="cd00761">
    <property type="entry name" value="Glyco_tranf_GTA_type"/>
    <property type="match status" value="1"/>
</dbReference>
<dbReference type="PATRIC" id="fig|104102.12.peg.1416"/>
<dbReference type="PANTHER" id="PTHR22916">
    <property type="entry name" value="GLYCOSYLTRANSFERASE"/>
    <property type="match status" value="1"/>
</dbReference>
<dbReference type="PANTHER" id="PTHR22916:SF3">
    <property type="entry name" value="UDP-GLCNAC:BETAGAL BETA-1,3-N-ACETYLGLUCOSAMINYLTRANSFERASE-LIKE PROTEIN 1"/>
    <property type="match status" value="1"/>
</dbReference>
<dbReference type="GO" id="GO:0016758">
    <property type="term" value="F:hexosyltransferase activity"/>
    <property type="evidence" value="ECO:0007669"/>
    <property type="project" value="UniProtKB-ARBA"/>
</dbReference>
<dbReference type="SUPFAM" id="SSF53448">
    <property type="entry name" value="Nucleotide-diphospho-sugar transferases"/>
    <property type="match status" value="1"/>
</dbReference>
<dbReference type="Proteomes" id="UP000075411">
    <property type="component" value="Unassembled WGS sequence"/>
</dbReference>
<dbReference type="InterPro" id="IPR001173">
    <property type="entry name" value="Glyco_trans_2-like"/>
</dbReference>
<accession>A0A149U031</accession>
<feature type="domain" description="Glycosyltransferase 2-like" evidence="1">
    <location>
        <begin position="7"/>
        <end position="125"/>
    </location>
</feature>
<dbReference type="EMBL" id="LHZT01000112">
    <property type="protein sequence ID" value="KXV58720.1"/>
    <property type="molecule type" value="Genomic_DNA"/>
</dbReference>
<proteinExistence type="predicted"/>
<protein>
    <recommendedName>
        <fullName evidence="1">Glycosyltransferase 2-like domain-containing protein</fullName>
    </recommendedName>
</protein>
<dbReference type="InterPro" id="IPR029044">
    <property type="entry name" value="Nucleotide-diphossugar_trans"/>
</dbReference>
<dbReference type="RefSeq" id="WP_061487821.1">
    <property type="nucleotide sequence ID" value="NZ_LHZT01000112.1"/>
</dbReference>
<evidence type="ECO:0000313" key="2">
    <source>
        <dbReference type="EMBL" id="KXV58720.1"/>
    </source>
</evidence>
<organism evidence="2 3">
    <name type="scientific">Acetobacter tropicalis</name>
    <dbReference type="NCBI Taxonomy" id="104102"/>
    <lineage>
        <taxon>Bacteria</taxon>
        <taxon>Pseudomonadati</taxon>
        <taxon>Pseudomonadota</taxon>
        <taxon>Alphaproteobacteria</taxon>
        <taxon>Acetobacterales</taxon>
        <taxon>Acetobacteraceae</taxon>
        <taxon>Acetobacter</taxon>
    </lineage>
</organism>
<evidence type="ECO:0000313" key="3">
    <source>
        <dbReference type="Proteomes" id="UP000075411"/>
    </source>
</evidence>
<reference evidence="2 3" key="1">
    <citation type="submission" date="2015-06" db="EMBL/GenBank/DDBJ databases">
        <title>Improved classification and identification of acetic acid bacteria using matrix-assisted laser desorption/ionization time-of-flight mass spectrometry; Gluconobacter nephelii and Gluconobacter uchimurae are later heterotypic synonyms of Gluconobacter japonicus and Gluconobacter oxydans, respectively.</title>
        <authorList>
            <person name="Li L."/>
            <person name="Cleenwerck I."/>
            <person name="De Vuyst L."/>
            <person name="Vandamme P."/>
        </authorList>
    </citation>
    <scope>NUCLEOTIDE SEQUENCE [LARGE SCALE GENOMIC DNA]</scope>
    <source>
        <strain evidence="2 3">LMG 1663</strain>
    </source>
</reference>
<dbReference type="Gene3D" id="3.90.550.10">
    <property type="entry name" value="Spore Coat Polysaccharide Biosynthesis Protein SpsA, Chain A"/>
    <property type="match status" value="1"/>
</dbReference>
<dbReference type="AlphaFoldDB" id="A0A149U031"/>
<evidence type="ECO:0000259" key="1">
    <source>
        <dbReference type="Pfam" id="PF00535"/>
    </source>
</evidence>
<dbReference type="OrthoDB" id="3177103at2"/>
<name>A0A149U031_9PROT</name>
<dbReference type="Pfam" id="PF00535">
    <property type="entry name" value="Glycos_transf_2"/>
    <property type="match status" value="1"/>
</dbReference>
<comment type="caution">
    <text evidence="2">The sequence shown here is derived from an EMBL/GenBank/DDBJ whole genome shotgun (WGS) entry which is preliminary data.</text>
</comment>
<gene>
    <name evidence="2" type="ORF">AD947_05765</name>
</gene>
<sequence>MSKKILSIVVPTFNSEGRISNLIEGIYQTLSIDFEIVIVDDCSTDGTKKVLSALSQKYENIKCIYQLENLGPGVARDVAFETIESEFVIFFDDDDILYGKNVEAVLQKMNIYDLDVAIMAYEYVEALKPDEKMEMLSGDEERFSGILQDSTESIIQPSVFPRILSIANFPWNKICRTNYLKKIQATFGSLRLHEDVPIHWNILCNVEYVFLTRESIGQHIIDQGMRNASRKIQKNRMQALDALRGAYYYVNKSTNRKSFIMEFYRFQVDLVRWASDYIPLSEKNTFAQRVSELFREIPVSDLSMAFDKRRDLYHAINHYVRNYH</sequence>